<evidence type="ECO:0000313" key="3">
    <source>
        <dbReference type="Proteomes" id="UP000824232"/>
    </source>
</evidence>
<dbReference type="Gene3D" id="3.90.550.10">
    <property type="entry name" value="Spore Coat Polysaccharide Biosynthesis Protein SpsA, Chain A"/>
    <property type="match status" value="1"/>
</dbReference>
<feature type="domain" description="Glycosyltransferase 2-like" evidence="1">
    <location>
        <begin position="6"/>
        <end position="186"/>
    </location>
</feature>
<dbReference type="Proteomes" id="UP000824232">
    <property type="component" value="Unassembled WGS sequence"/>
</dbReference>
<reference evidence="2" key="2">
    <citation type="journal article" date="2021" name="PeerJ">
        <title>Extensive microbial diversity within the chicken gut microbiome revealed by metagenomics and culture.</title>
        <authorList>
            <person name="Gilroy R."/>
            <person name="Ravi A."/>
            <person name="Getino M."/>
            <person name="Pursley I."/>
            <person name="Horton D.L."/>
            <person name="Alikhan N.F."/>
            <person name="Baker D."/>
            <person name="Gharbi K."/>
            <person name="Hall N."/>
            <person name="Watson M."/>
            <person name="Adriaenssens E.M."/>
            <person name="Foster-Nyarko E."/>
            <person name="Jarju S."/>
            <person name="Secka A."/>
            <person name="Antonio M."/>
            <person name="Oren A."/>
            <person name="Chaudhuri R.R."/>
            <person name="La Ragione R."/>
            <person name="Hildebrand F."/>
            <person name="Pallen M.J."/>
        </authorList>
    </citation>
    <scope>NUCLEOTIDE SEQUENCE</scope>
    <source>
        <strain evidence="2">CHK184-20233</strain>
    </source>
</reference>
<protein>
    <submittedName>
        <fullName evidence="2">Glycosyltransferase family 2 protein</fullName>
    </submittedName>
</protein>
<sequence length="288" mass="33725">MRKLVFIIINYNDYKTTKRLLDNIKDYKVIDKIYVVDNHSTDNSYEELKKLNIKRYEVIETSSNKGFAYALNIGAKKTIDDFGNVDIIFSNSDIIINSNEDLEDLKKTLDKRLVGLVGPVVVQNEKLNRGWHLPSTKNEILSNLPGIGKRFNKKIYYDDSYYKGDSSEVEVISFCFFLIKSEVLKEINYFDDNTFLYYEENITASKLKRTQYKTLINNNVTIIHDHSVSVDKNISYINKYKILKQSQMYFETNYNNANSIEKILLKVTIRLTLFTLYVRIFVRGGLRK</sequence>
<organism evidence="2 3">
    <name type="scientific">Candidatus Onthousia excrementipullorum</name>
    <dbReference type="NCBI Taxonomy" id="2840884"/>
    <lineage>
        <taxon>Bacteria</taxon>
        <taxon>Bacillati</taxon>
        <taxon>Bacillota</taxon>
        <taxon>Bacilli</taxon>
        <taxon>Candidatus Onthousia</taxon>
    </lineage>
</organism>
<proteinExistence type="predicted"/>
<gene>
    <name evidence="2" type="ORF">IAB38_03990</name>
</gene>
<accession>A0A9D1DUL8</accession>
<dbReference type="PANTHER" id="PTHR43179:SF10">
    <property type="entry name" value="GLYCOSYL TRANSFERASE"/>
    <property type="match status" value="1"/>
</dbReference>
<dbReference type="PANTHER" id="PTHR43179">
    <property type="entry name" value="RHAMNOSYLTRANSFERASE WBBL"/>
    <property type="match status" value="1"/>
</dbReference>
<evidence type="ECO:0000259" key="1">
    <source>
        <dbReference type="Pfam" id="PF00535"/>
    </source>
</evidence>
<dbReference type="EMBL" id="DVHC01000041">
    <property type="protein sequence ID" value="HIR59191.1"/>
    <property type="molecule type" value="Genomic_DNA"/>
</dbReference>
<name>A0A9D1DUL8_9FIRM</name>
<dbReference type="InterPro" id="IPR001173">
    <property type="entry name" value="Glyco_trans_2-like"/>
</dbReference>
<dbReference type="Pfam" id="PF00535">
    <property type="entry name" value="Glycos_transf_2"/>
    <property type="match status" value="1"/>
</dbReference>
<comment type="caution">
    <text evidence="2">The sequence shown here is derived from an EMBL/GenBank/DDBJ whole genome shotgun (WGS) entry which is preliminary data.</text>
</comment>
<evidence type="ECO:0000313" key="2">
    <source>
        <dbReference type="EMBL" id="HIR59191.1"/>
    </source>
</evidence>
<dbReference type="AlphaFoldDB" id="A0A9D1DUL8"/>
<dbReference type="SUPFAM" id="SSF53448">
    <property type="entry name" value="Nucleotide-diphospho-sugar transferases"/>
    <property type="match status" value="1"/>
</dbReference>
<reference evidence="2" key="1">
    <citation type="submission" date="2020-10" db="EMBL/GenBank/DDBJ databases">
        <authorList>
            <person name="Gilroy R."/>
        </authorList>
    </citation>
    <scope>NUCLEOTIDE SEQUENCE</scope>
    <source>
        <strain evidence="2">CHK184-20233</strain>
    </source>
</reference>
<dbReference type="InterPro" id="IPR029044">
    <property type="entry name" value="Nucleotide-diphossugar_trans"/>
</dbReference>